<comment type="caution">
    <text evidence="8">The sequence shown here is derived from an EMBL/GenBank/DDBJ whole genome shotgun (WGS) entry which is preliminary data.</text>
</comment>
<evidence type="ECO:0000256" key="1">
    <source>
        <dbReference type="ARBA" id="ARBA00022669"/>
    </source>
</evidence>
<evidence type="ECO:0000313" key="9">
    <source>
        <dbReference type="Proteomes" id="UP001642540"/>
    </source>
</evidence>
<feature type="domain" description="Chitin-binding type-2" evidence="7">
    <location>
        <begin position="1"/>
        <end position="53"/>
    </location>
</feature>
<protein>
    <recommendedName>
        <fullName evidence="7">Chitin-binding type-2 domain-containing protein</fullName>
    </recommendedName>
</protein>
<keyword evidence="5" id="KW-0325">Glycoprotein</keyword>
<gene>
    <name evidence="8" type="ORF">ODALV1_LOCUS5741</name>
</gene>
<evidence type="ECO:0000256" key="6">
    <source>
        <dbReference type="SAM" id="MobiDB-lite"/>
    </source>
</evidence>
<evidence type="ECO:0000256" key="5">
    <source>
        <dbReference type="ARBA" id="ARBA00023180"/>
    </source>
</evidence>
<evidence type="ECO:0000256" key="2">
    <source>
        <dbReference type="ARBA" id="ARBA00022729"/>
    </source>
</evidence>
<dbReference type="Gene3D" id="2.170.140.10">
    <property type="entry name" value="Chitin binding domain"/>
    <property type="match status" value="2"/>
</dbReference>
<keyword evidence="2" id="KW-0732">Signal</keyword>
<proteinExistence type="predicted"/>
<keyword evidence="4" id="KW-1015">Disulfide bond</keyword>
<evidence type="ECO:0000313" key="8">
    <source>
        <dbReference type="EMBL" id="CAL8084267.1"/>
    </source>
</evidence>
<dbReference type="PROSITE" id="PS50940">
    <property type="entry name" value="CHIT_BIND_II"/>
    <property type="match status" value="3"/>
</dbReference>
<sequence>MGSKPVADPSQQSCQNYLRCVKGTAMKVKCPTPQFYNHTSGGCVDPPDFSCDSGLGPHLKIVQGMECSIPGKVFPAAYSCNHFFLCLNGMWAEMSCPPGAIFNTKTWRCQVPYICDSRNVFKIHPRYRPSPYNNKIEELPLLIANNKKDSHGPYANICTDDRVNQELIPDPYYCQNFLFCHKQPEVPSNKTKGKDSNKGKGKKGPKIVVEKVALQMYSCPPGKLFHVECGDCRRADEVECGSRHRSEEIYGDNPYVEYRPSQKCEKSWELRADNTILFKGVSQPTSTDSENSTDVSDNLTTTERNEESIDGEENVEEQAENPNEGTNSGNGAGINGTLESGDNDMDGDLLLTETDQNEDVVSNAEDDGNSSDSSNQTPSGDGIGLKL</sequence>
<dbReference type="InterPro" id="IPR051940">
    <property type="entry name" value="Chitin_bind-dev_reg"/>
</dbReference>
<feature type="compositionally biased region" description="Polar residues" evidence="6">
    <location>
        <begin position="370"/>
        <end position="379"/>
    </location>
</feature>
<dbReference type="PANTHER" id="PTHR23301:SF0">
    <property type="entry name" value="CHITIN-BINDING TYPE-2 DOMAIN-CONTAINING PROTEIN-RELATED"/>
    <property type="match status" value="1"/>
</dbReference>
<dbReference type="InterPro" id="IPR002557">
    <property type="entry name" value="Chitin-bd_dom"/>
</dbReference>
<dbReference type="InterPro" id="IPR036508">
    <property type="entry name" value="Chitin-bd_dom_sf"/>
</dbReference>
<name>A0ABP1Q6E0_9HEXA</name>
<evidence type="ECO:0000259" key="7">
    <source>
        <dbReference type="PROSITE" id="PS50940"/>
    </source>
</evidence>
<evidence type="ECO:0000256" key="3">
    <source>
        <dbReference type="ARBA" id="ARBA00022737"/>
    </source>
</evidence>
<reference evidence="8 9" key="1">
    <citation type="submission" date="2024-08" db="EMBL/GenBank/DDBJ databases">
        <authorList>
            <person name="Cucini C."/>
            <person name="Frati F."/>
        </authorList>
    </citation>
    <scope>NUCLEOTIDE SEQUENCE [LARGE SCALE GENOMIC DNA]</scope>
</reference>
<accession>A0ABP1Q6E0</accession>
<feature type="compositionally biased region" description="Acidic residues" evidence="6">
    <location>
        <begin position="308"/>
        <end position="319"/>
    </location>
</feature>
<dbReference type="SMART" id="SM00494">
    <property type="entry name" value="ChtBD2"/>
    <property type="match status" value="3"/>
</dbReference>
<dbReference type="EMBL" id="CAXLJM020000018">
    <property type="protein sequence ID" value="CAL8084267.1"/>
    <property type="molecule type" value="Genomic_DNA"/>
</dbReference>
<keyword evidence="1" id="KW-0147">Chitin-binding</keyword>
<keyword evidence="3" id="KW-0677">Repeat</keyword>
<keyword evidence="9" id="KW-1185">Reference proteome</keyword>
<dbReference type="SUPFAM" id="SSF57625">
    <property type="entry name" value="Invertebrate chitin-binding proteins"/>
    <property type="match status" value="2"/>
</dbReference>
<feature type="domain" description="Chitin-binding type-2" evidence="7">
    <location>
        <begin position="155"/>
        <end position="242"/>
    </location>
</feature>
<dbReference type="Proteomes" id="UP001642540">
    <property type="component" value="Unassembled WGS sequence"/>
</dbReference>
<feature type="compositionally biased region" description="Polar residues" evidence="6">
    <location>
        <begin position="282"/>
        <end position="302"/>
    </location>
</feature>
<dbReference type="PANTHER" id="PTHR23301">
    <property type="entry name" value="CHITIN BINDING PERITROPHIN-A"/>
    <property type="match status" value="1"/>
</dbReference>
<feature type="domain" description="Chitin-binding type-2" evidence="7">
    <location>
        <begin position="64"/>
        <end position="117"/>
    </location>
</feature>
<organism evidence="8 9">
    <name type="scientific">Orchesella dallaii</name>
    <dbReference type="NCBI Taxonomy" id="48710"/>
    <lineage>
        <taxon>Eukaryota</taxon>
        <taxon>Metazoa</taxon>
        <taxon>Ecdysozoa</taxon>
        <taxon>Arthropoda</taxon>
        <taxon>Hexapoda</taxon>
        <taxon>Collembola</taxon>
        <taxon>Entomobryomorpha</taxon>
        <taxon>Entomobryoidea</taxon>
        <taxon>Orchesellidae</taxon>
        <taxon>Orchesellinae</taxon>
        <taxon>Orchesella</taxon>
    </lineage>
</organism>
<feature type="region of interest" description="Disordered" evidence="6">
    <location>
        <begin position="281"/>
        <end position="387"/>
    </location>
</feature>
<dbReference type="Pfam" id="PF01607">
    <property type="entry name" value="CBM_14"/>
    <property type="match status" value="2"/>
</dbReference>
<evidence type="ECO:0000256" key="4">
    <source>
        <dbReference type="ARBA" id="ARBA00023157"/>
    </source>
</evidence>